<dbReference type="Pfam" id="PF13419">
    <property type="entry name" value="HAD_2"/>
    <property type="match status" value="1"/>
</dbReference>
<dbReference type="Gene3D" id="3.40.50.1000">
    <property type="entry name" value="HAD superfamily/HAD-like"/>
    <property type="match status" value="1"/>
</dbReference>
<accession>A0A2W5FLF4</accession>
<evidence type="ECO:0000313" key="5">
    <source>
        <dbReference type="EMBL" id="PZP55998.1"/>
    </source>
</evidence>
<keyword evidence="3" id="KW-0479">Metal-binding</keyword>
<comment type="caution">
    <text evidence="5">The sequence shown here is derived from an EMBL/GenBank/DDBJ whole genome shotgun (WGS) entry which is preliminary data.</text>
</comment>
<dbReference type="InterPro" id="IPR036412">
    <property type="entry name" value="HAD-like_sf"/>
</dbReference>
<dbReference type="InterPro" id="IPR023214">
    <property type="entry name" value="HAD_sf"/>
</dbReference>
<dbReference type="NCBIfam" id="TIGR01509">
    <property type="entry name" value="HAD-SF-IA-v3"/>
    <property type="match status" value="1"/>
</dbReference>
<dbReference type="SUPFAM" id="SSF56784">
    <property type="entry name" value="HAD-like"/>
    <property type="match status" value="1"/>
</dbReference>
<organism evidence="5 6">
    <name type="scientific">Micavibrio aeruginosavorus</name>
    <dbReference type="NCBI Taxonomy" id="349221"/>
    <lineage>
        <taxon>Bacteria</taxon>
        <taxon>Pseudomonadati</taxon>
        <taxon>Bdellovibrionota</taxon>
        <taxon>Bdellovibrionia</taxon>
        <taxon>Bdellovibrionales</taxon>
        <taxon>Pseudobdellovibrionaceae</taxon>
        <taxon>Micavibrio</taxon>
    </lineage>
</organism>
<dbReference type="InterPro" id="IPR023198">
    <property type="entry name" value="PGP-like_dom2"/>
</dbReference>
<dbReference type="PANTHER" id="PTHR46193:SF10">
    <property type="entry name" value="6-PHOSPHOGLUCONATE PHOSPHATASE"/>
    <property type="match status" value="1"/>
</dbReference>
<dbReference type="GO" id="GO:0046872">
    <property type="term" value="F:metal ion binding"/>
    <property type="evidence" value="ECO:0007669"/>
    <property type="project" value="UniProtKB-KW"/>
</dbReference>
<proteinExistence type="inferred from homology"/>
<comment type="similarity">
    <text evidence="2">Belongs to the HAD-like hydrolase superfamily. CbbY/CbbZ/Gph/YieH family.</text>
</comment>
<dbReference type="PANTHER" id="PTHR46193">
    <property type="entry name" value="6-PHOSPHOGLUCONATE PHOSPHATASE"/>
    <property type="match status" value="1"/>
</dbReference>
<dbReference type="EMBL" id="QFOT01000042">
    <property type="protein sequence ID" value="PZP55998.1"/>
    <property type="molecule type" value="Genomic_DNA"/>
</dbReference>
<dbReference type="SFLD" id="SFLDG01135">
    <property type="entry name" value="C1.5.6:_HAD__Beta-PGM__Phospha"/>
    <property type="match status" value="1"/>
</dbReference>
<dbReference type="AlphaFoldDB" id="A0A2W5FLF4"/>
<evidence type="ECO:0000256" key="3">
    <source>
        <dbReference type="ARBA" id="ARBA00022723"/>
    </source>
</evidence>
<keyword evidence="5" id="KW-0378">Hydrolase</keyword>
<sequence>MVWTAASTFGLLAMTKEKYDLIIFDCDGTLTDSERAYNECSVDVFREYGLDFTVDYALKNWMGKSQDDIVRLEEEKNGISLPLQDIKNKFIINTPAYLGKYLRPIPGALEAVRELHKNFKCCVASNGERQNVIASLELLNFTGLFDGQHVFTKDDVPRAKPFPDLFLHACKVMNLTPERSIIIEDSVSGVRAARASGGYTIGFNGVDHHNLQSDGKLKEAGADIVFSDWKDILDHINSL</sequence>
<keyword evidence="4" id="KW-0460">Magnesium</keyword>
<dbReference type="Gene3D" id="1.10.150.240">
    <property type="entry name" value="Putative phosphatase, domain 2"/>
    <property type="match status" value="1"/>
</dbReference>
<name>A0A2W5FLF4_9BACT</name>
<evidence type="ECO:0000256" key="4">
    <source>
        <dbReference type="ARBA" id="ARBA00022842"/>
    </source>
</evidence>
<evidence type="ECO:0000256" key="2">
    <source>
        <dbReference type="ARBA" id="ARBA00006171"/>
    </source>
</evidence>
<dbReference type="InterPro" id="IPR006439">
    <property type="entry name" value="HAD-SF_hydro_IA"/>
</dbReference>
<dbReference type="InterPro" id="IPR051600">
    <property type="entry name" value="Beta-PGM-like"/>
</dbReference>
<dbReference type="GO" id="GO:0016787">
    <property type="term" value="F:hydrolase activity"/>
    <property type="evidence" value="ECO:0007669"/>
    <property type="project" value="UniProtKB-KW"/>
</dbReference>
<reference evidence="5 6" key="1">
    <citation type="submission" date="2017-08" db="EMBL/GenBank/DDBJ databases">
        <title>Infants hospitalized years apart are colonized by the same room-sourced microbial strains.</title>
        <authorList>
            <person name="Brooks B."/>
            <person name="Olm M.R."/>
            <person name="Firek B.A."/>
            <person name="Baker R."/>
            <person name="Thomas B.C."/>
            <person name="Morowitz M.J."/>
            <person name="Banfield J.F."/>
        </authorList>
    </citation>
    <scope>NUCLEOTIDE SEQUENCE [LARGE SCALE GENOMIC DNA]</scope>
    <source>
        <strain evidence="5">S2_006_000_R2_64</strain>
    </source>
</reference>
<dbReference type="Proteomes" id="UP000249739">
    <property type="component" value="Unassembled WGS sequence"/>
</dbReference>
<protein>
    <submittedName>
        <fullName evidence="5">HAD family hydrolase</fullName>
    </submittedName>
</protein>
<comment type="cofactor">
    <cofactor evidence="1">
        <name>Mg(2+)</name>
        <dbReference type="ChEBI" id="CHEBI:18420"/>
    </cofactor>
</comment>
<dbReference type="SFLD" id="SFLDS00003">
    <property type="entry name" value="Haloacid_Dehalogenase"/>
    <property type="match status" value="1"/>
</dbReference>
<gene>
    <name evidence="5" type="ORF">DI586_05125</name>
</gene>
<evidence type="ECO:0000256" key="1">
    <source>
        <dbReference type="ARBA" id="ARBA00001946"/>
    </source>
</evidence>
<dbReference type="SFLD" id="SFLDG01129">
    <property type="entry name" value="C1.5:_HAD__Beta-PGM__Phosphata"/>
    <property type="match status" value="1"/>
</dbReference>
<evidence type="ECO:0000313" key="6">
    <source>
        <dbReference type="Proteomes" id="UP000249739"/>
    </source>
</evidence>
<dbReference type="InterPro" id="IPR041492">
    <property type="entry name" value="HAD_2"/>
</dbReference>